<dbReference type="EMBL" id="CP029289">
    <property type="protein sequence ID" value="AWR95968.1"/>
    <property type="molecule type" value="Genomic_DNA"/>
</dbReference>
<evidence type="ECO:0000313" key="1">
    <source>
        <dbReference type="EMBL" id="AWR95968.1"/>
    </source>
</evidence>
<name>A0A2U9IIU0_9CREN</name>
<accession>A0A2U9IIU0</accession>
<dbReference type="Proteomes" id="UP000248044">
    <property type="component" value="Chromosome"/>
</dbReference>
<protein>
    <submittedName>
        <fullName evidence="1">Uncharacterized protein</fullName>
    </submittedName>
</protein>
<sequence>MPPGSFSLLEKLSECEDKVCVENVVDEYLYSLVKGKRQIQFKLTEDDEDLDEKTIANSYIFTEFLITRLLNSDIDINLVVKDLEEKLGKDHPVIVFLKQLKEE</sequence>
<organism evidence="1 2">
    <name type="scientific">Acidianus brierleyi</name>
    <dbReference type="NCBI Taxonomy" id="41673"/>
    <lineage>
        <taxon>Archaea</taxon>
        <taxon>Thermoproteota</taxon>
        <taxon>Thermoprotei</taxon>
        <taxon>Sulfolobales</taxon>
        <taxon>Sulfolobaceae</taxon>
        <taxon>Acidianus</taxon>
    </lineage>
</organism>
<keyword evidence="2" id="KW-1185">Reference proteome</keyword>
<dbReference type="AlphaFoldDB" id="A0A2U9IIU0"/>
<reference evidence="1 2" key="1">
    <citation type="submission" date="2018-05" db="EMBL/GenBank/DDBJ databases">
        <title>Complete Genome Sequences of Extremely Thermoacidophilic, Metal-Mobilizing Type-Strain Members of the Archaeal Family Sulfolobaceae: Acidianus brierleyi DSM-1651T, Acidianus sulfidivorans DSM-18786T, Metallosphaera hakonensis DSM-7519T, and Metallosphaera prunae DSM-10039T.</title>
        <authorList>
            <person name="Counts J.A."/>
            <person name="Kelly R.M."/>
        </authorList>
    </citation>
    <scope>NUCLEOTIDE SEQUENCE [LARGE SCALE GENOMIC DNA]</scope>
    <source>
        <strain evidence="1 2">DSM 1651</strain>
    </source>
</reference>
<proteinExistence type="predicted"/>
<evidence type="ECO:0000313" key="2">
    <source>
        <dbReference type="Proteomes" id="UP000248044"/>
    </source>
</evidence>
<gene>
    <name evidence="1" type="ORF">DFR85_08860</name>
</gene>
<dbReference type="OrthoDB" id="42258at2157"/>
<dbReference type="KEGG" id="abri:DFR85_08860"/>